<reference evidence="1" key="1">
    <citation type="submission" date="2023-11" db="EMBL/GenBank/DDBJ databases">
        <title>Detection of rare carbapenemases in Enterobacterales - comparison of two colorimetric and two CIM-based carbapenemase assays.</title>
        <authorList>
            <person name="Schaffarczyk L."/>
            <person name="Noster J."/>
            <person name="Stelzer Y."/>
            <person name="Sattler J."/>
            <person name="Gatermann S."/>
            <person name="Hamprecht A."/>
        </authorList>
    </citation>
    <scope>NUCLEOTIDE SEQUENCE</scope>
    <source>
        <strain evidence="1">CIM-Carb-133</strain>
    </source>
</reference>
<accession>A0AAW9ELA5</accession>
<dbReference type="AlphaFoldDB" id="A0AAW9ELA5"/>
<dbReference type="RefSeq" id="WP_319868456.1">
    <property type="nucleotide sequence ID" value="NZ_JAXABJ010000003.1"/>
</dbReference>
<evidence type="ECO:0000313" key="2">
    <source>
        <dbReference type="Proteomes" id="UP001271725"/>
    </source>
</evidence>
<dbReference type="EMBL" id="JAXABJ010000003">
    <property type="protein sequence ID" value="MDX7147338.1"/>
    <property type="molecule type" value="Genomic_DNA"/>
</dbReference>
<name>A0AAW9ELA5_9ENTR</name>
<evidence type="ECO:0000313" key="1">
    <source>
        <dbReference type="EMBL" id="MDX7147338.1"/>
    </source>
</evidence>
<comment type="caution">
    <text evidence="1">The sequence shown here is derived from an EMBL/GenBank/DDBJ whole genome shotgun (WGS) entry which is preliminary data.</text>
</comment>
<protein>
    <submittedName>
        <fullName evidence="1">Uncharacterized protein</fullName>
    </submittedName>
</protein>
<proteinExistence type="predicted"/>
<organism evidence="1 2">
    <name type="scientific">Citrobacter portucalensis</name>
    <dbReference type="NCBI Taxonomy" id="1639133"/>
    <lineage>
        <taxon>Bacteria</taxon>
        <taxon>Pseudomonadati</taxon>
        <taxon>Pseudomonadota</taxon>
        <taxon>Gammaproteobacteria</taxon>
        <taxon>Enterobacterales</taxon>
        <taxon>Enterobacteriaceae</taxon>
        <taxon>Citrobacter</taxon>
        <taxon>Citrobacter freundii complex</taxon>
    </lineage>
</organism>
<dbReference type="Proteomes" id="UP001271725">
    <property type="component" value="Unassembled WGS sequence"/>
</dbReference>
<gene>
    <name evidence="1" type="ORF">SJ265_06025</name>
</gene>
<sequence length="128" mass="14263">MYHYFLLTYSVENVGNSSYESTAKAVRDSIGTLTLEAVKSTNETIAFAIDGWEKLKNVETAISGQIWIYGEDEKSDSAKEAFSKKLVRTLFRNILEDKNATRDTTIIHCAMIIGGAGQTFTFKVLPRA</sequence>